<comment type="caution">
    <text evidence="1">The sequence shown here is derived from an EMBL/GenBank/DDBJ whole genome shotgun (WGS) entry which is preliminary data.</text>
</comment>
<dbReference type="EMBL" id="JPGK01000002">
    <property type="protein sequence ID" value="KGA94733.1"/>
    <property type="molecule type" value="Genomic_DNA"/>
</dbReference>
<reference evidence="1 2" key="1">
    <citation type="submission" date="2014-06" db="EMBL/GenBank/DDBJ databases">
        <title>Draft genome sequence of iron oxidizing acidophile Leptospirillum ferriphilum DSM14647.</title>
        <authorList>
            <person name="Cardenas J.P."/>
            <person name="Lazcano M."/>
            <person name="Ossandon F.J."/>
            <person name="Corbett M."/>
            <person name="Holmes D.S."/>
            <person name="Watkin E."/>
        </authorList>
    </citation>
    <scope>NUCLEOTIDE SEQUENCE [LARGE SCALE GENOMIC DNA]</scope>
    <source>
        <strain evidence="1 2">DSM 14647</strain>
    </source>
</reference>
<gene>
    <name evidence="1" type="ORF">LptCag_2163</name>
</gene>
<dbReference type="OrthoDB" id="9814833at2"/>
<dbReference type="PATRIC" id="fig|178606.4.peg.696"/>
<sequence length="108" mass="12850">MQTEDFEYWSSRSLNIPEQDVSSDWILETFSLRRKELRTMVAEGFISPFWREGKEFYDSTAIKTIAFILVLKRQMGVNMAGIEIILHLKKQIHWHISQTRKITRSSDR</sequence>
<dbReference type="Proteomes" id="UP000029452">
    <property type="component" value="Unassembled WGS sequence"/>
</dbReference>
<name>A0A094WB18_9BACT</name>
<organism evidence="1 2">
    <name type="scientific">Leptospirillum ferriphilum</name>
    <dbReference type="NCBI Taxonomy" id="178606"/>
    <lineage>
        <taxon>Bacteria</taxon>
        <taxon>Pseudomonadati</taxon>
        <taxon>Nitrospirota</taxon>
        <taxon>Nitrospiria</taxon>
        <taxon>Nitrospirales</taxon>
        <taxon>Nitrospiraceae</taxon>
        <taxon>Leptospirillum</taxon>
    </lineage>
</organism>
<accession>A0A094WB18</accession>
<dbReference type="RefSeq" id="WP_036080952.1">
    <property type="nucleotide sequence ID" value="NZ_JBPKCJ010000002.1"/>
</dbReference>
<evidence type="ECO:0008006" key="3">
    <source>
        <dbReference type="Google" id="ProtNLM"/>
    </source>
</evidence>
<proteinExistence type="predicted"/>
<dbReference type="Gene3D" id="1.10.1660.10">
    <property type="match status" value="1"/>
</dbReference>
<evidence type="ECO:0000313" key="2">
    <source>
        <dbReference type="Proteomes" id="UP000029452"/>
    </source>
</evidence>
<protein>
    <recommendedName>
        <fullName evidence="3">MerR family transcriptional regulator</fullName>
    </recommendedName>
</protein>
<evidence type="ECO:0000313" key="1">
    <source>
        <dbReference type="EMBL" id="KGA94733.1"/>
    </source>
</evidence>
<dbReference type="AlphaFoldDB" id="A0A094WB18"/>